<feature type="coiled-coil region" evidence="1">
    <location>
        <begin position="175"/>
        <end position="209"/>
    </location>
</feature>
<dbReference type="EMBL" id="QRCT01000050">
    <property type="protein sequence ID" value="RDU22215.1"/>
    <property type="molecule type" value="Genomic_DNA"/>
</dbReference>
<reference evidence="2 3" key="1">
    <citation type="submission" date="2018-07" db="EMBL/GenBank/DDBJ databases">
        <title>Anaerosacharophilus polymeroproducens gen. nov. sp. nov., an anaerobic bacterium isolated from salt field.</title>
        <authorList>
            <person name="Kim W."/>
            <person name="Yang S.-H."/>
            <person name="Oh J."/>
            <person name="Lee J.-H."/>
            <person name="Kwon K.K."/>
        </authorList>
    </citation>
    <scope>NUCLEOTIDE SEQUENCE [LARGE SCALE GENOMIC DNA]</scope>
    <source>
        <strain evidence="2 3">MCWD5</strain>
    </source>
</reference>
<dbReference type="AlphaFoldDB" id="A0A371ARM4"/>
<name>A0A371ARM4_9FIRM</name>
<dbReference type="RefSeq" id="WP_115483396.1">
    <property type="nucleotide sequence ID" value="NZ_QRCT01000050.1"/>
</dbReference>
<accession>A0A371ARM4</accession>
<dbReference type="Proteomes" id="UP000255036">
    <property type="component" value="Unassembled WGS sequence"/>
</dbReference>
<dbReference type="OrthoDB" id="2068370at2"/>
<protein>
    <submittedName>
        <fullName evidence="2">Uncharacterized protein</fullName>
    </submittedName>
</protein>
<sequence>MKLITGEAGYAQIKSVDDMYINQGIVGTNDYVLSVLDKLETELLSDNVVRIKSGVISHGGRYSIIASYEDVKIQNGTQGVNRTDLIVLRYSKDPTTGIEGTTLVPIKGSNSTPAVALHGDFVLFKVVLQGVNIVSIRSQFQLVKGLIALEEYMNALNTALSGKVTNLTTTVINNYNELNKRMVTLSALAAKHEKELAELKYTVSNHYNEQNYKITRLSRTVTDNYNAFLDKTNFLMKKIAEIEGKI</sequence>
<evidence type="ECO:0000313" key="2">
    <source>
        <dbReference type="EMBL" id="RDU22215.1"/>
    </source>
</evidence>
<evidence type="ECO:0000313" key="3">
    <source>
        <dbReference type="Proteomes" id="UP000255036"/>
    </source>
</evidence>
<proteinExistence type="predicted"/>
<keyword evidence="1" id="KW-0175">Coiled coil</keyword>
<organism evidence="2 3">
    <name type="scientific">Anaerosacchariphilus polymeriproducens</name>
    <dbReference type="NCBI Taxonomy" id="1812858"/>
    <lineage>
        <taxon>Bacteria</taxon>
        <taxon>Bacillati</taxon>
        <taxon>Bacillota</taxon>
        <taxon>Clostridia</taxon>
        <taxon>Lachnospirales</taxon>
        <taxon>Lachnospiraceae</taxon>
        <taxon>Anaerosacchariphilus</taxon>
    </lineage>
</organism>
<comment type="caution">
    <text evidence="2">The sequence shown here is derived from an EMBL/GenBank/DDBJ whole genome shotgun (WGS) entry which is preliminary data.</text>
</comment>
<keyword evidence="3" id="KW-1185">Reference proteome</keyword>
<evidence type="ECO:0000256" key="1">
    <source>
        <dbReference type="SAM" id="Coils"/>
    </source>
</evidence>
<gene>
    <name evidence="2" type="ORF">DWV06_16960</name>
</gene>